<keyword evidence="9" id="KW-0998">Cell outer membrane</keyword>
<dbReference type="OrthoDB" id="1149075at2"/>
<evidence type="ECO:0000256" key="8">
    <source>
        <dbReference type="ARBA" id="ARBA00023136"/>
    </source>
</evidence>
<dbReference type="InterPro" id="IPR027385">
    <property type="entry name" value="Beta-barrel_OMP"/>
</dbReference>
<evidence type="ECO:0000256" key="6">
    <source>
        <dbReference type="ARBA" id="ARBA00023065"/>
    </source>
</evidence>
<keyword evidence="8 10" id="KW-0472">Membrane</keyword>
<evidence type="ECO:0000256" key="7">
    <source>
        <dbReference type="ARBA" id="ARBA00023114"/>
    </source>
</evidence>
<dbReference type="InterPro" id="IPR036737">
    <property type="entry name" value="OmpA-like_sf"/>
</dbReference>
<dbReference type="SUPFAM" id="SSF103647">
    <property type="entry name" value="TSP type-3 repeat"/>
    <property type="match status" value="1"/>
</dbReference>
<evidence type="ECO:0000313" key="15">
    <source>
        <dbReference type="Proteomes" id="UP000323164"/>
    </source>
</evidence>
<dbReference type="InterPro" id="IPR028974">
    <property type="entry name" value="TSP_type-3_rpt"/>
</dbReference>
<protein>
    <submittedName>
        <fullName evidence="14">OmpA family protein</fullName>
    </submittedName>
</protein>
<dbReference type="InterPro" id="IPR050330">
    <property type="entry name" value="Bact_OuterMem_StrucFunc"/>
</dbReference>
<comment type="subcellular location">
    <subcellularLocation>
        <location evidence="1">Cell outer membrane</location>
        <topology evidence="1">Multi-pass membrane protein</topology>
    </subcellularLocation>
</comment>
<evidence type="ECO:0000256" key="10">
    <source>
        <dbReference type="PROSITE-ProRule" id="PRU00473"/>
    </source>
</evidence>
<feature type="region of interest" description="Disordered" evidence="11">
    <location>
        <begin position="320"/>
        <end position="360"/>
    </location>
</feature>
<dbReference type="GO" id="GO:0046930">
    <property type="term" value="C:pore complex"/>
    <property type="evidence" value="ECO:0007669"/>
    <property type="project" value="UniProtKB-KW"/>
</dbReference>
<evidence type="ECO:0000313" key="14">
    <source>
        <dbReference type="EMBL" id="TZF90828.1"/>
    </source>
</evidence>
<gene>
    <name evidence="14" type="ORF">FW784_03770</name>
</gene>
<evidence type="ECO:0000256" key="4">
    <source>
        <dbReference type="ARBA" id="ARBA00022692"/>
    </source>
</evidence>
<dbReference type="GO" id="GO:0005509">
    <property type="term" value="F:calcium ion binding"/>
    <property type="evidence" value="ECO:0007669"/>
    <property type="project" value="InterPro"/>
</dbReference>
<feature type="signal peptide" evidence="12">
    <location>
        <begin position="1"/>
        <end position="22"/>
    </location>
</feature>
<dbReference type="Pfam" id="PF00691">
    <property type="entry name" value="OmpA"/>
    <property type="match status" value="1"/>
</dbReference>
<dbReference type="EMBL" id="VTRV01000025">
    <property type="protein sequence ID" value="TZF90828.1"/>
    <property type="molecule type" value="Genomic_DNA"/>
</dbReference>
<dbReference type="GO" id="GO:0015288">
    <property type="term" value="F:porin activity"/>
    <property type="evidence" value="ECO:0007669"/>
    <property type="project" value="UniProtKB-KW"/>
</dbReference>
<feature type="chain" id="PRO_5022807977" evidence="12">
    <location>
        <begin position="23"/>
        <end position="360"/>
    </location>
</feature>
<dbReference type="SUPFAM" id="SSF103088">
    <property type="entry name" value="OmpA-like"/>
    <property type="match status" value="1"/>
</dbReference>
<comment type="caution">
    <text evidence="14">The sequence shown here is derived from an EMBL/GenBank/DDBJ whole genome shotgun (WGS) entry which is preliminary data.</text>
</comment>
<evidence type="ECO:0000259" key="13">
    <source>
        <dbReference type="PROSITE" id="PS51123"/>
    </source>
</evidence>
<dbReference type="Gene3D" id="3.30.1330.60">
    <property type="entry name" value="OmpA-like domain"/>
    <property type="match status" value="1"/>
</dbReference>
<keyword evidence="5 12" id="KW-0732">Signal</keyword>
<evidence type="ECO:0000256" key="9">
    <source>
        <dbReference type="ARBA" id="ARBA00023237"/>
    </source>
</evidence>
<evidence type="ECO:0000256" key="2">
    <source>
        <dbReference type="ARBA" id="ARBA00022448"/>
    </source>
</evidence>
<dbReference type="SUPFAM" id="SSF56925">
    <property type="entry name" value="OMPA-like"/>
    <property type="match status" value="1"/>
</dbReference>
<keyword evidence="15" id="KW-1185">Reference proteome</keyword>
<dbReference type="PANTHER" id="PTHR30329:SF21">
    <property type="entry name" value="LIPOPROTEIN YIAD-RELATED"/>
    <property type="match status" value="1"/>
</dbReference>
<evidence type="ECO:0000256" key="12">
    <source>
        <dbReference type="SAM" id="SignalP"/>
    </source>
</evidence>
<dbReference type="GO" id="GO:0009279">
    <property type="term" value="C:cell outer membrane"/>
    <property type="evidence" value="ECO:0007669"/>
    <property type="project" value="UniProtKB-SubCell"/>
</dbReference>
<dbReference type="InterPro" id="IPR011250">
    <property type="entry name" value="OMP/PagP_B-barrel"/>
</dbReference>
<sequence>MKIRMLSTALLAGLAFAQAAQAQSFDDRWYLAGSVGINVQDNDRGTNNAPFGTIGLGKMLNPNWSFDVELNYQNPRFTKNQDLWWSQYGVSFDARRHFMAEGRSWNPYLLVGAGYQRSEEEYNAFPSPNSPGQRKDGNLAVKLGAGLQGDAGPVKIRTELAYRIDLDDQSVAAPGVNGFGDLLASVGVLIPLGAAPSVAPPPPPAVTCADKDDDGDGVNNCDDKCPGSVAGQAVGPDGCPVPLTIDLKGVNFDFDKSTLRPDAVAILDEAASILQRYPQLRVEVAGHTDLCGSDAYNQSLSERRARAVYDYLTGHGVDASRLAGPNGYGESRPLENTPQTLPACKSERNRRTELNVQNGQ</sequence>
<dbReference type="Gene3D" id="2.40.160.20">
    <property type="match status" value="1"/>
</dbReference>
<keyword evidence="7" id="KW-0626">Porin</keyword>
<keyword evidence="2" id="KW-0813">Transport</keyword>
<dbReference type="Proteomes" id="UP000323164">
    <property type="component" value="Unassembled WGS sequence"/>
</dbReference>
<evidence type="ECO:0000256" key="3">
    <source>
        <dbReference type="ARBA" id="ARBA00022452"/>
    </source>
</evidence>
<dbReference type="PROSITE" id="PS51123">
    <property type="entry name" value="OMPA_2"/>
    <property type="match status" value="1"/>
</dbReference>
<keyword evidence="6" id="KW-0406">Ion transport</keyword>
<name>A0A5D8Z7G1_9GAMM</name>
<feature type="domain" description="OmpA-like" evidence="13">
    <location>
        <begin position="241"/>
        <end position="360"/>
    </location>
</feature>
<dbReference type="InterPro" id="IPR006664">
    <property type="entry name" value="OMP_bac"/>
</dbReference>
<reference evidence="14 15" key="1">
    <citation type="submission" date="2019-08" db="EMBL/GenBank/DDBJ databases">
        <title>Draft genome sequence of Lysobacter sp. UKS-15.</title>
        <authorList>
            <person name="Im W.-T."/>
        </authorList>
    </citation>
    <scope>NUCLEOTIDE SEQUENCE [LARGE SCALE GENOMIC DNA]</scope>
    <source>
        <strain evidence="14 15">UKS-15</strain>
    </source>
</reference>
<dbReference type="Pfam" id="PF13505">
    <property type="entry name" value="OMP_b-brl"/>
    <property type="match status" value="1"/>
</dbReference>
<keyword evidence="3" id="KW-1134">Transmembrane beta strand</keyword>
<evidence type="ECO:0000256" key="11">
    <source>
        <dbReference type="SAM" id="MobiDB-lite"/>
    </source>
</evidence>
<dbReference type="PANTHER" id="PTHR30329">
    <property type="entry name" value="STATOR ELEMENT OF FLAGELLAR MOTOR COMPLEX"/>
    <property type="match status" value="1"/>
</dbReference>
<dbReference type="PRINTS" id="PR01021">
    <property type="entry name" value="OMPADOMAIN"/>
</dbReference>
<dbReference type="RefSeq" id="WP_149352031.1">
    <property type="nucleotide sequence ID" value="NZ_VTRV01000025.1"/>
</dbReference>
<dbReference type="InterPro" id="IPR006665">
    <property type="entry name" value="OmpA-like"/>
</dbReference>
<keyword evidence="4" id="KW-0812">Transmembrane</keyword>
<evidence type="ECO:0000256" key="5">
    <source>
        <dbReference type="ARBA" id="ARBA00022729"/>
    </source>
</evidence>
<organism evidence="14 15">
    <name type="scientific">Cognatilysobacter lacus</name>
    <dbReference type="NCBI Taxonomy" id="1643323"/>
    <lineage>
        <taxon>Bacteria</taxon>
        <taxon>Pseudomonadati</taxon>
        <taxon>Pseudomonadota</taxon>
        <taxon>Gammaproteobacteria</taxon>
        <taxon>Lysobacterales</taxon>
        <taxon>Lysobacteraceae</taxon>
        <taxon>Cognatilysobacter</taxon>
    </lineage>
</organism>
<accession>A0A5D8Z7G1</accession>
<proteinExistence type="predicted"/>
<dbReference type="GO" id="GO:0006811">
    <property type="term" value="P:monoatomic ion transport"/>
    <property type="evidence" value="ECO:0007669"/>
    <property type="project" value="UniProtKB-KW"/>
</dbReference>
<evidence type="ECO:0000256" key="1">
    <source>
        <dbReference type="ARBA" id="ARBA00004571"/>
    </source>
</evidence>
<dbReference type="CDD" id="cd07185">
    <property type="entry name" value="OmpA_C-like"/>
    <property type="match status" value="1"/>
</dbReference>
<dbReference type="AlphaFoldDB" id="A0A5D8Z7G1"/>